<proteinExistence type="predicted"/>
<comment type="caution">
    <text evidence="1">The sequence shown here is derived from an EMBL/GenBank/DDBJ whole genome shotgun (WGS) entry which is preliminary data.</text>
</comment>
<accession>A0ACB8JUU6</accession>
<reference evidence="2" key="1">
    <citation type="journal article" date="2023" name="Hortic. Res.">
        <title>A chromosome-level phased genome enabling allele-level studies in sweet orange: a case study on citrus Huanglongbing tolerance.</title>
        <authorList>
            <person name="Wu B."/>
            <person name="Yu Q."/>
            <person name="Deng Z."/>
            <person name="Duan Y."/>
            <person name="Luo F."/>
            <person name="Gmitter F. Jr."/>
        </authorList>
    </citation>
    <scope>NUCLEOTIDE SEQUENCE [LARGE SCALE GENOMIC DNA]</scope>
    <source>
        <strain evidence="2">cv. Valencia</strain>
    </source>
</reference>
<keyword evidence="1" id="KW-0418">Kinase</keyword>
<keyword evidence="2" id="KW-1185">Reference proteome</keyword>
<keyword evidence="1" id="KW-0808">Transferase</keyword>
<protein>
    <submittedName>
        <fullName evidence="1">Protein kinase domain-containing protein</fullName>
    </submittedName>
</protein>
<name>A0ACB8JUU6_CITSI</name>
<evidence type="ECO:0000313" key="2">
    <source>
        <dbReference type="Proteomes" id="UP000829398"/>
    </source>
</evidence>
<sequence>MSGILGVACIFDLKYKKKFIEYYFSMVYGGVKELYVGKVVTLCRELVEEYQLKFSPTVYCFDYTVVADELDSFLDEKVIPRMEDFNILSWWKTNANRYSTLARIARDILAIPITTVASESAFSTGLKSETISQFATFLEEEQEEQDEHETHDLLLLALFFVSCLNILGSEQMEKVKDCNYKVVEKIGQGVFGEVYKCLNRETGQKAAIKMIAIQNEADGVPSYLIAGVSLLKELEHDNIVRLLDVLNGDRYWYLVFEYLDLDLGSLIRKHTITSIRPLIKTILSQILVGLAYYHSHNILHGDLQPSNVLIDLNSKKVKLADFGLSVSFGVPHTEYSYDEVEFPYKAPESRICSSVYMTPHDVWAVGCIFAEMVSGKPLFPCGKKDHLSLIVRLFGNPTKETWPGANYISELLHSLPQCEPADLAEKTHGLEPSGVELLSQMLCLDPDHRVTANDALCIDLLIAASMFQIMLSCFGLFSGAFEGNKNLTSDFAQVNKKNMANVPNLHRAYGIIKISNIMVKYRYTESADTVPSGLPAAVRNDQNQDFEKASRSSPSCDQGVYSSQMRDKVEDFELFMQFHISVIICPGSTYSISISEYRRASAKTRGSLVHKCRHYETGRIVAIKNINFKDLSEGVPRSVIREVALLKKLEHKYIVSGISYCHAHKILHRDLTPTNLLVDIRNKIVKIADFGMAMEVDSPFDAHTTEVLTLYYRAPEFLLGRTNYSPAIDMWAVGCIFAEMVKGKRLFSGLVKYDVLHGIFSYFGMPDADTLPEVTSISDHYWRKPIDKLNLAEELTRLEPDGLDLLFRMLSLNPTTRITAESELLAEELTKQVTSSFVHYTLI</sequence>
<dbReference type="Proteomes" id="UP000829398">
    <property type="component" value="Chromosome 6"/>
</dbReference>
<organism evidence="1 2">
    <name type="scientific">Citrus sinensis</name>
    <name type="common">Sweet orange</name>
    <name type="synonym">Citrus aurantium var. sinensis</name>
    <dbReference type="NCBI Taxonomy" id="2711"/>
    <lineage>
        <taxon>Eukaryota</taxon>
        <taxon>Viridiplantae</taxon>
        <taxon>Streptophyta</taxon>
        <taxon>Embryophyta</taxon>
        <taxon>Tracheophyta</taxon>
        <taxon>Spermatophyta</taxon>
        <taxon>Magnoliopsida</taxon>
        <taxon>eudicotyledons</taxon>
        <taxon>Gunneridae</taxon>
        <taxon>Pentapetalae</taxon>
        <taxon>rosids</taxon>
        <taxon>malvids</taxon>
        <taxon>Sapindales</taxon>
        <taxon>Rutaceae</taxon>
        <taxon>Aurantioideae</taxon>
        <taxon>Citrus</taxon>
    </lineage>
</organism>
<dbReference type="EMBL" id="CM039175">
    <property type="protein sequence ID" value="KAH9736338.1"/>
    <property type="molecule type" value="Genomic_DNA"/>
</dbReference>
<evidence type="ECO:0000313" key="1">
    <source>
        <dbReference type="EMBL" id="KAH9736338.1"/>
    </source>
</evidence>
<gene>
    <name evidence="1" type="ORF">KPL71_018067</name>
</gene>